<evidence type="ECO:0000313" key="3">
    <source>
        <dbReference type="EMBL" id="RNB79556.1"/>
    </source>
</evidence>
<dbReference type="Proteomes" id="UP000271031">
    <property type="component" value="Unassembled WGS sequence"/>
</dbReference>
<dbReference type="PANTHER" id="PTHR14239">
    <property type="entry name" value="DUDULIN-RELATED"/>
    <property type="match status" value="1"/>
</dbReference>
<dbReference type="EMBL" id="RHHQ01000028">
    <property type="protein sequence ID" value="RNB79556.1"/>
    <property type="molecule type" value="Genomic_DNA"/>
</dbReference>
<comment type="caution">
    <text evidence="3">The sequence shown here is derived from an EMBL/GenBank/DDBJ whole genome shotgun (WGS) entry which is preliminary data.</text>
</comment>
<proteinExistence type="predicted"/>
<protein>
    <submittedName>
        <fullName evidence="3">Reductase</fullName>
    </submittedName>
</protein>
<sequence length="225" mass="25529">MENLVSVLGTGRMGKALVKTLAPHVGRLRWGTRDPQKLAALIEKEEGLSHVEACSYEKALDNRIIIHTLWLRHLLPLAEANREQLAEKILVDVTNPFTEDFTDFILPWGTSAAEQIQQALPQTSVVGAFKNTYFQVFDQPVHQGMVSDCFVTSDVEDAKRQVLSLFARLPFRLLDGGALANNRTIERMTLFEREIALRYKSYPYVSLRLFGIDEQPREEREASAE</sequence>
<accession>A0A3M8CUS1</accession>
<dbReference type="AlphaFoldDB" id="A0A3M8CUS1"/>
<dbReference type="InterPro" id="IPR036291">
    <property type="entry name" value="NAD(P)-bd_dom_sf"/>
</dbReference>
<keyword evidence="1" id="KW-0560">Oxidoreductase</keyword>
<organism evidence="3 4">
    <name type="scientific">Brevibacillus fluminis</name>
    <dbReference type="NCBI Taxonomy" id="511487"/>
    <lineage>
        <taxon>Bacteria</taxon>
        <taxon>Bacillati</taxon>
        <taxon>Bacillota</taxon>
        <taxon>Bacilli</taxon>
        <taxon>Bacillales</taxon>
        <taxon>Paenibacillaceae</taxon>
        <taxon>Brevibacillus</taxon>
    </lineage>
</organism>
<dbReference type="RefSeq" id="WP_122921407.1">
    <property type="nucleotide sequence ID" value="NZ_RHHQ01000028.1"/>
</dbReference>
<dbReference type="InterPro" id="IPR051267">
    <property type="entry name" value="STEAP_metalloreductase"/>
</dbReference>
<dbReference type="Gene3D" id="3.40.50.720">
    <property type="entry name" value="NAD(P)-binding Rossmann-like Domain"/>
    <property type="match status" value="1"/>
</dbReference>
<dbReference type="OrthoDB" id="9786864at2"/>
<dbReference type="InterPro" id="IPR028939">
    <property type="entry name" value="P5C_Rdtase_cat_N"/>
</dbReference>
<keyword evidence="4" id="KW-1185">Reference proteome</keyword>
<evidence type="ECO:0000259" key="2">
    <source>
        <dbReference type="Pfam" id="PF03807"/>
    </source>
</evidence>
<gene>
    <name evidence="3" type="ORF">EDM56_28950</name>
</gene>
<dbReference type="Pfam" id="PF03807">
    <property type="entry name" value="F420_oxidored"/>
    <property type="match status" value="1"/>
</dbReference>
<feature type="domain" description="Pyrroline-5-carboxylate reductase catalytic N-terminal" evidence="2">
    <location>
        <begin position="5"/>
        <end position="96"/>
    </location>
</feature>
<evidence type="ECO:0000313" key="4">
    <source>
        <dbReference type="Proteomes" id="UP000271031"/>
    </source>
</evidence>
<name>A0A3M8CUS1_9BACL</name>
<dbReference type="SUPFAM" id="SSF51735">
    <property type="entry name" value="NAD(P)-binding Rossmann-fold domains"/>
    <property type="match status" value="1"/>
</dbReference>
<dbReference type="GO" id="GO:0016491">
    <property type="term" value="F:oxidoreductase activity"/>
    <property type="evidence" value="ECO:0007669"/>
    <property type="project" value="UniProtKB-KW"/>
</dbReference>
<evidence type="ECO:0000256" key="1">
    <source>
        <dbReference type="ARBA" id="ARBA00023002"/>
    </source>
</evidence>
<reference evidence="3 4" key="1">
    <citation type="submission" date="2018-10" db="EMBL/GenBank/DDBJ databases">
        <title>Phylogenomics of Brevibacillus.</title>
        <authorList>
            <person name="Dunlap C."/>
        </authorList>
    </citation>
    <scope>NUCLEOTIDE SEQUENCE [LARGE SCALE GENOMIC DNA]</scope>
    <source>
        <strain evidence="3 4">JCM 15716</strain>
    </source>
</reference>